<feature type="non-terminal residue" evidence="1">
    <location>
        <position position="157"/>
    </location>
</feature>
<reference evidence="1" key="1">
    <citation type="submission" date="2018-05" db="EMBL/GenBank/DDBJ databases">
        <authorList>
            <person name="Lanie J.A."/>
            <person name="Ng W.-L."/>
            <person name="Kazmierczak K.M."/>
            <person name="Andrzejewski T.M."/>
            <person name="Davidsen T.M."/>
            <person name="Wayne K.J."/>
            <person name="Tettelin H."/>
            <person name="Glass J.I."/>
            <person name="Rusch D."/>
            <person name="Podicherti R."/>
            <person name="Tsui H.-C.T."/>
            <person name="Winkler M.E."/>
        </authorList>
    </citation>
    <scope>NUCLEOTIDE SEQUENCE</scope>
</reference>
<dbReference type="AlphaFoldDB" id="A0A382K179"/>
<sequence>MPTNQEENEFEIEEIRTKNTSFSVDQLGHQCGSLQYIRELTQNSIEAILEGPGEGEIFWTWDRKELEESSIHKLCIIDNGPSMTGEQIRELMNHMYSSGKSQELDGNYGIGAKVSGLNRSPEGMIYQCYRDGKGYQGELCQRPSDGAYGLLQYNQPD</sequence>
<gene>
    <name evidence="1" type="ORF">METZ01_LOCUS270842</name>
</gene>
<evidence type="ECO:0000313" key="1">
    <source>
        <dbReference type="EMBL" id="SVC17988.1"/>
    </source>
</evidence>
<protein>
    <recommendedName>
        <fullName evidence="2">Histidine kinase/HSP90-like ATPase domain-containing protein</fullName>
    </recommendedName>
</protein>
<dbReference type="InterPro" id="IPR036890">
    <property type="entry name" value="HATPase_C_sf"/>
</dbReference>
<accession>A0A382K179</accession>
<organism evidence="1">
    <name type="scientific">marine metagenome</name>
    <dbReference type="NCBI Taxonomy" id="408172"/>
    <lineage>
        <taxon>unclassified sequences</taxon>
        <taxon>metagenomes</taxon>
        <taxon>ecological metagenomes</taxon>
    </lineage>
</organism>
<name>A0A382K179_9ZZZZ</name>
<dbReference type="EMBL" id="UINC01077665">
    <property type="protein sequence ID" value="SVC17988.1"/>
    <property type="molecule type" value="Genomic_DNA"/>
</dbReference>
<dbReference type="Gene3D" id="3.30.565.10">
    <property type="entry name" value="Histidine kinase-like ATPase, C-terminal domain"/>
    <property type="match status" value="1"/>
</dbReference>
<evidence type="ECO:0008006" key="2">
    <source>
        <dbReference type="Google" id="ProtNLM"/>
    </source>
</evidence>
<dbReference type="SUPFAM" id="SSF55874">
    <property type="entry name" value="ATPase domain of HSP90 chaperone/DNA topoisomerase II/histidine kinase"/>
    <property type="match status" value="1"/>
</dbReference>
<proteinExistence type="predicted"/>